<comment type="PTM">
    <text evidence="8">Methylated by PrmB.</text>
</comment>
<evidence type="ECO:0000256" key="7">
    <source>
        <dbReference type="ARBA" id="ARBA00035243"/>
    </source>
</evidence>
<feature type="modified residue" description="N5-methylglutamine" evidence="8">
    <location>
        <position position="140"/>
    </location>
</feature>
<feature type="region of interest" description="Disordered" evidence="11">
    <location>
        <begin position="102"/>
        <end position="144"/>
    </location>
</feature>
<name>A0ABU0MQM4_9PROT</name>
<dbReference type="SUPFAM" id="SSF50447">
    <property type="entry name" value="Translation proteins"/>
    <property type="match status" value="1"/>
</dbReference>
<comment type="caution">
    <text evidence="12">The sequence shown here is derived from an EMBL/GenBank/DDBJ whole genome shotgun (WGS) entry which is preliminary data.</text>
</comment>
<evidence type="ECO:0000256" key="4">
    <source>
        <dbReference type="ARBA" id="ARBA00022884"/>
    </source>
</evidence>
<dbReference type="InterPro" id="IPR000597">
    <property type="entry name" value="Ribosomal_uL3"/>
</dbReference>
<comment type="function">
    <text evidence="8 10">One of the primary rRNA binding proteins, it binds directly near the 3'-end of the 23S rRNA, where it nucleates assembly of the 50S subunit.</text>
</comment>
<comment type="similarity">
    <text evidence="1 8 9">Belongs to the universal ribosomal protein uL3 family.</text>
</comment>
<feature type="region of interest" description="Disordered" evidence="11">
    <location>
        <begin position="208"/>
        <end position="257"/>
    </location>
</feature>
<dbReference type="NCBIfam" id="TIGR03625">
    <property type="entry name" value="L3_bact"/>
    <property type="match status" value="1"/>
</dbReference>
<accession>A0ABU0MQM4</accession>
<keyword evidence="6 8" id="KW-0687">Ribonucleoprotein</keyword>
<comment type="subunit">
    <text evidence="8 10">Part of the 50S ribosomal subunit. Forms a cluster with proteins L14 and L19.</text>
</comment>
<sequence>MTRAFTSDGEHVPATVLKLDSCQVVAVRTEDRDGYTAVQLGAGSIKVKNVTKPERGHFAKARVEPKRKLAEFRVSPDALIEVGAELSAAHFVQGQYVDVQSTSKGKGTAGPMKRHGFGGLPATHGVSVAHRSHGSTGNRQDPGKVFKNKKMAGHSGNETVTIQNLQVIRIDEAKGLVLLKGAVPGAEGAWVKVRDAVKKKVPEGLPFPAAVRMPRADEERPAKRTASPDGGPEVHHRDREPESGHPPEGPGASVAAPGAQIAGNKVGVGNDLAPPPLYRGGEVDEAALAERRKRVEPHESKRETLEGRTVTNWERTLMQAWKEAQSPNPSERAGALRRMLGVARDLHSHSADFAGTDDELQAFGASLDYFPRQLHASLFDADPAVGRTAAFVLGALLGRDDPALAHASMEEPWSADVEKKVRARLERYLSEKRVGLVTHLDITAKREPSGQVVLDLLVEVADRLPFNLDGRPIPTRRPAWLTDAPRLEVEVGALGADIFERLPHTDGPVRTGRLAGAAARVRLDGAPNTWVFVDPRLDGHLLRRRGFILSEHLDHG</sequence>
<keyword evidence="13" id="KW-1185">Reference proteome</keyword>
<evidence type="ECO:0000256" key="1">
    <source>
        <dbReference type="ARBA" id="ARBA00006540"/>
    </source>
</evidence>
<evidence type="ECO:0000256" key="8">
    <source>
        <dbReference type="HAMAP-Rule" id="MF_01325"/>
    </source>
</evidence>
<reference evidence="12 13" key="1">
    <citation type="submission" date="2023-07" db="EMBL/GenBank/DDBJ databases">
        <title>Genomic Encyclopedia of Type Strains, Phase IV (KMG-IV): sequencing the most valuable type-strain genomes for metagenomic binning, comparative biology and taxonomic classification.</title>
        <authorList>
            <person name="Goeker M."/>
        </authorList>
    </citation>
    <scope>NUCLEOTIDE SEQUENCE [LARGE SCALE GENOMIC DNA]</scope>
    <source>
        <strain evidence="12 13">DSM 19922</strain>
    </source>
</reference>
<evidence type="ECO:0000256" key="10">
    <source>
        <dbReference type="RuleBase" id="RU003906"/>
    </source>
</evidence>
<evidence type="ECO:0000256" key="9">
    <source>
        <dbReference type="RuleBase" id="RU003905"/>
    </source>
</evidence>
<keyword evidence="2 8" id="KW-0488">Methylation</keyword>
<dbReference type="InterPro" id="IPR019927">
    <property type="entry name" value="Ribosomal_uL3_bac/org-type"/>
</dbReference>
<evidence type="ECO:0000256" key="5">
    <source>
        <dbReference type="ARBA" id="ARBA00022980"/>
    </source>
</evidence>
<organism evidence="12 13">
    <name type="scientific">Azospirillum picis</name>
    <dbReference type="NCBI Taxonomy" id="488438"/>
    <lineage>
        <taxon>Bacteria</taxon>
        <taxon>Pseudomonadati</taxon>
        <taxon>Pseudomonadota</taxon>
        <taxon>Alphaproteobacteria</taxon>
        <taxon>Rhodospirillales</taxon>
        <taxon>Azospirillaceae</taxon>
        <taxon>Azospirillum</taxon>
    </lineage>
</organism>
<evidence type="ECO:0000256" key="6">
    <source>
        <dbReference type="ARBA" id="ARBA00023274"/>
    </source>
</evidence>
<dbReference type="Pfam" id="PF00297">
    <property type="entry name" value="Ribosomal_L3"/>
    <property type="match status" value="1"/>
</dbReference>
<dbReference type="InterPro" id="IPR019926">
    <property type="entry name" value="Ribosomal_uL3_CS"/>
</dbReference>
<protein>
    <recommendedName>
        <fullName evidence="7 8">Large ribosomal subunit protein uL3</fullName>
    </recommendedName>
</protein>
<dbReference type="InterPro" id="IPR009000">
    <property type="entry name" value="Transl_B-barrel_sf"/>
</dbReference>
<evidence type="ECO:0000313" key="12">
    <source>
        <dbReference type="EMBL" id="MDQ0535783.1"/>
    </source>
</evidence>
<dbReference type="Gene3D" id="2.40.30.10">
    <property type="entry name" value="Translation factors"/>
    <property type="match status" value="1"/>
</dbReference>
<evidence type="ECO:0000256" key="3">
    <source>
        <dbReference type="ARBA" id="ARBA00022730"/>
    </source>
</evidence>
<feature type="compositionally biased region" description="Basic and acidic residues" evidence="11">
    <location>
        <begin position="232"/>
        <end position="245"/>
    </location>
</feature>
<dbReference type="EMBL" id="JAUSVU010000020">
    <property type="protein sequence ID" value="MDQ0535783.1"/>
    <property type="molecule type" value="Genomic_DNA"/>
</dbReference>
<dbReference type="GO" id="GO:0005840">
    <property type="term" value="C:ribosome"/>
    <property type="evidence" value="ECO:0007669"/>
    <property type="project" value="UniProtKB-KW"/>
</dbReference>
<evidence type="ECO:0000256" key="2">
    <source>
        <dbReference type="ARBA" id="ARBA00022481"/>
    </source>
</evidence>
<dbReference type="PANTHER" id="PTHR11229:SF16">
    <property type="entry name" value="LARGE RIBOSOMAL SUBUNIT PROTEIN UL3C"/>
    <property type="match status" value="1"/>
</dbReference>
<keyword evidence="4 8" id="KW-0694">RNA-binding</keyword>
<keyword evidence="5 8" id="KW-0689">Ribosomal protein</keyword>
<evidence type="ECO:0000313" key="13">
    <source>
        <dbReference type="Proteomes" id="UP001244552"/>
    </source>
</evidence>
<keyword evidence="3 8" id="KW-0699">rRNA-binding</keyword>
<proteinExistence type="inferred from homology"/>
<gene>
    <name evidence="8" type="primary">rplC</name>
    <name evidence="12" type="ORF">QO018_004667</name>
</gene>
<dbReference type="HAMAP" id="MF_01325_B">
    <property type="entry name" value="Ribosomal_uL3_B"/>
    <property type="match status" value="1"/>
</dbReference>
<dbReference type="Proteomes" id="UP001244552">
    <property type="component" value="Unassembled WGS sequence"/>
</dbReference>
<dbReference type="PROSITE" id="PS00474">
    <property type="entry name" value="RIBOSOMAL_L3"/>
    <property type="match status" value="1"/>
</dbReference>
<evidence type="ECO:0000256" key="11">
    <source>
        <dbReference type="SAM" id="MobiDB-lite"/>
    </source>
</evidence>
<dbReference type="Gene3D" id="3.30.160.810">
    <property type="match status" value="1"/>
</dbReference>
<dbReference type="PANTHER" id="PTHR11229">
    <property type="entry name" value="50S RIBOSOMAL PROTEIN L3"/>
    <property type="match status" value="1"/>
</dbReference>